<keyword evidence="16" id="KW-0411">Iron-sulfur</keyword>
<dbReference type="EMBL" id="BMKG01000020">
    <property type="protein sequence ID" value="GGC15478.1"/>
    <property type="molecule type" value="Genomic_DNA"/>
</dbReference>
<dbReference type="PROSITE" id="PS50109">
    <property type="entry name" value="HIS_KIN"/>
    <property type="match status" value="1"/>
</dbReference>
<evidence type="ECO:0000256" key="5">
    <source>
        <dbReference type="ARBA" id="ARBA00017322"/>
    </source>
</evidence>
<dbReference type="PANTHER" id="PTHR24421">
    <property type="entry name" value="NITRATE/NITRITE SENSOR PROTEIN NARX-RELATED"/>
    <property type="match status" value="1"/>
</dbReference>
<evidence type="ECO:0000256" key="10">
    <source>
        <dbReference type="ARBA" id="ARBA00022723"/>
    </source>
</evidence>
<keyword evidence="6" id="KW-0004">4Fe-4S</keyword>
<keyword evidence="21" id="KW-1185">Reference proteome</keyword>
<evidence type="ECO:0000256" key="18">
    <source>
        <dbReference type="ARBA" id="ARBA00030800"/>
    </source>
</evidence>
<dbReference type="Gene3D" id="1.20.5.1930">
    <property type="match status" value="1"/>
</dbReference>
<dbReference type="PRINTS" id="PR00344">
    <property type="entry name" value="BCTRLSENSOR"/>
</dbReference>
<keyword evidence="10" id="KW-0479">Metal-binding</keyword>
<proteinExistence type="predicted"/>
<comment type="subcellular location">
    <subcellularLocation>
        <location evidence="3">Cytoplasm</location>
    </subcellularLocation>
</comment>
<evidence type="ECO:0000256" key="4">
    <source>
        <dbReference type="ARBA" id="ARBA00012438"/>
    </source>
</evidence>
<comment type="catalytic activity">
    <reaction evidence="1">
        <text>ATP + protein L-histidine = ADP + protein N-phospho-L-histidine.</text>
        <dbReference type="EC" id="2.7.13.3"/>
    </reaction>
</comment>
<evidence type="ECO:0000313" key="20">
    <source>
        <dbReference type="EMBL" id="GGC15478.1"/>
    </source>
</evidence>
<keyword evidence="15" id="KW-0902">Two-component regulatory system</keyword>
<comment type="cofactor">
    <cofactor evidence="2">
        <name>[4Fe-4S] cluster</name>
        <dbReference type="ChEBI" id="CHEBI:49883"/>
    </cofactor>
</comment>
<dbReference type="SUPFAM" id="SSF55874">
    <property type="entry name" value="ATPase domain of HSP90 chaperone/DNA topoisomerase II/histidine kinase"/>
    <property type="match status" value="1"/>
</dbReference>
<keyword evidence="8" id="KW-0597">Phosphoprotein</keyword>
<keyword evidence="9" id="KW-0808">Transferase</keyword>
<dbReference type="Proteomes" id="UP000622638">
    <property type="component" value="Unassembled WGS sequence"/>
</dbReference>
<evidence type="ECO:0000256" key="7">
    <source>
        <dbReference type="ARBA" id="ARBA00022490"/>
    </source>
</evidence>
<evidence type="ECO:0000256" key="3">
    <source>
        <dbReference type="ARBA" id="ARBA00004496"/>
    </source>
</evidence>
<keyword evidence="7" id="KW-0963">Cytoplasm</keyword>
<dbReference type="InterPro" id="IPR011712">
    <property type="entry name" value="Sig_transdc_His_kin_sub3_dim/P"/>
</dbReference>
<protein>
    <recommendedName>
        <fullName evidence="5">Oxygen sensor histidine kinase NreB</fullName>
        <ecNumber evidence="4">2.7.13.3</ecNumber>
    </recommendedName>
    <alternativeName>
        <fullName evidence="18">Nitrogen regulation protein B</fullName>
    </alternativeName>
</protein>
<evidence type="ECO:0000256" key="16">
    <source>
        <dbReference type="ARBA" id="ARBA00023014"/>
    </source>
</evidence>
<gene>
    <name evidence="20" type="ORF">GCM10011572_41030</name>
</gene>
<evidence type="ECO:0000313" key="21">
    <source>
        <dbReference type="Proteomes" id="UP000622638"/>
    </source>
</evidence>
<dbReference type="EC" id="2.7.13.3" evidence="4"/>
<accession>A0ABQ1L3Y9</accession>
<evidence type="ECO:0000256" key="8">
    <source>
        <dbReference type="ARBA" id="ARBA00022553"/>
    </source>
</evidence>
<dbReference type="InterPro" id="IPR036890">
    <property type="entry name" value="HATPase_C_sf"/>
</dbReference>
<evidence type="ECO:0000259" key="19">
    <source>
        <dbReference type="PROSITE" id="PS50109"/>
    </source>
</evidence>
<evidence type="ECO:0000256" key="11">
    <source>
        <dbReference type="ARBA" id="ARBA00022741"/>
    </source>
</evidence>
<dbReference type="InterPro" id="IPR005467">
    <property type="entry name" value="His_kinase_dom"/>
</dbReference>
<evidence type="ECO:0000256" key="14">
    <source>
        <dbReference type="ARBA" id="ARBA00023004"/>
    </source>
</evidence>
<keyword evidence="14" id="KW-0408">Iron</keyword>
<feature type="domain" description="Histidine kinase" evidence="19">
    <location>
        <begin position="226"/>
        <end position="310"/>
    </location>
</feature>
<comment type="caution">
    <text evidence="20">The sequence shown here is derived from an EMBL/GenBank/DDBJ whole genome shotgun (WGS) entry which is preliminary data.</text>
</comment>
<dbReference type="InterPro" id="IPR004358">
    <property type="entry name" value="Sig_transdc_His_kin-like_C"/>
</dbReference>
<dbReference type="Gene3D" id="3.30.565.10">
    <property type="entry name" value="Histidine kinase-like ATPase, C-terminal domain"/>
    <property type="match status" value="1"/>
</dbReference>
<sequence>MPSSVLAGLLAAGTATAGPALPWYELGGSDGGVAAALAAIACAVLAVGADWQRRLQARECALLRTRLAQEQGLRDHAERALRATQASLCRLAANRQADREATRAASRDAERRRIGRDIHDDLGQRLLALQLDIGGLHGDPRLPPWLRQHTERIERHVGLTTASLRAIINDLRPAALDGGLRQAVRCQVEEFARRTGLRCRLDAAGLDGVPAIGPTPCAAAETAVFRILQETLSNVLRHAAATEVHVALHRDANGLVLTVRDNGVGMKAEAATGAGLAGMAERVAAAGGRLDLDSRPGRGTTLTIAVPLLAGAVLPDGAPAANDVQHHGKHHVQHHARNHTEYCG</sequence>
<dbReference type="InterPro" id="IPR003594">
    <property type="entry name" value="HATPase_dom"/>
</dbReference>
<dbReference type="SMART" id="SM00387">
    <property type="entry name" value="HATPase_c"/>
    <property type="match status" value="1"/>
</dbReference>
<dbReference type="InterPro" id="IPR050482">
    <property type="entry name" value="Sensor_HK_TwoCompSys"/>
</dbReference>
<dbReference type="PANTHER" id="PTHR24421:SF10">
    <property type="entry name" value="NITRATE_NITRITE SENSOR PROTEIN NARQ"/>
    <property type="match status" value="1"/>
</dbReference>
<reference evidence="21" key="1">
    <citation type="journal article" date="2019" name="Int. J. Syst. Evol. Microbiol.">
        <title>The Global Catalogue of Microorganisms (GCM) 10K type strain sequencing project: providing services to taxonomists for standard genome sequencing and annotation.</title>
        <authorList>
            <consortium name="The Broad Institute Genomics Platform"/>
            <consortium name="The Broad Institute Genome Sequencing Center for Infectious Disease"/>
            <person name="Wu L."/>
            <person name="Ma J."/>
        </authorList>
    </citation>
    <scope>NUCLEOTIDE SEQUENCE [LARGE SCALE GENOMIC DNA]</scope>
    <source>
        <strain evidence="21">CGMCC 1.15931</strain>
    </source>
</reference>
<comment type="function">
    <text evidence="17">Member of the two-component regulatory system NreB/NreC involved in the control of dissimilatory nitrate/nitrite reduction in response to oxygen. NreB functions as a direct oxygen sensor histidine kinase which is autophosphorylated, in the absence of oxygen, probably at the conserved histidine residue, and transfers its phosphate group probably to a conserved aspartate residue of NreC. NreB/NreC activates the expression of the nitrate (narGHJI) and nitrite (nir) reductase operons, as well as the putative nitrate transporter gene narT.</text>
</comment>
<dbReference type="Pfam" id="PF02518">
    <property type="entry name" value="HATPase_c"/>
    <property type="match status" value="1"/>
</dbReference>
<keyword evidence="11" id="KW-0547">Nucleotide-binding</keyword>
<name>A0ABQ1L3Y9_9BURK</name>
<evidence type="ECO:0000256" key="15">
    <source>
        <dbReference type="ARBA" id="ARBA00023012"/>
    </source>
</evidence>
<dbReference type="CDD" id="cd16917">
    <property type="entry name" value="HATPase_UhpB-NarQ-NarX-like"/>
    <property type="match status" value="1"/>
</dbReference>
<evidence type="ECO:0000256" key="6">
    <source>
        <dbReference type="ARBA" id="ARBA00022485"/>
    </source>
</evidence>
<evidence type="ECO:0000256" key="1">
    <source>
        <dbReference type="ARBA" id="ARBA00000085"/>
    </source>
</evidence>
<evidence type="ECO:0000256" key="9">
    <source>
        <dbReference type="ARBA" id="ARBA00022679"/>
    </source>
</evidence>
<organism evidence="20 21">
    <name type="scientific">Pseudoduganella buxea</name>
    <dbReference type="NCBI Taxonomy" id="1949069"/>
    <lineage>
        <taxon>Bacteria</taxon>
        <taxon>Pseudomonadati</taxon>
        <taxon>Pseudomonadota</taxon>
        <taxon>Betaproteobacteria</taxon>
        <taxon>Burkholderiales</taxon>
        <taxon>Oxalobacteraceae</taxon>
        <taxon>Telluria group</taxon>
        <taxon>Pseudoduganella</taxon>
    </lineage>
</organism>
<evidence type="ECO:0000256" key="17">
    <source>
        <dbReference type="ARBA" id="ARBA00024827"/>
    </source>
</evidence>
<evidence type="ECO:0000256" key="12">
    <source>
        <dbReference type="ARBA" id="ARBA00022777"/>
    </source>
</evidence>
<keyword evidence="12" id="KW-0418">Kinase</keyword>
<evidence type="ECO:0000256" key="2">
    <source>
        <dbReference type="ARBA" id="ARBA00001966"/>
    </source>
</evidence>
<keyword evidence="13" id="KW-0067">ATP-binding</keyword>
<dbReference type="Pfam" id="PF07730">
    <property type="entry name" value="HisKA_3"/>
    <property type="match status" value="1"/>
</dbReference>
<evidence type="ECO:0000256" key="13">
    <source>
        <dbReference type="ARBA" id="ARBA00022840"/>
    </source>
</evidence>